<sequence>MHHYESVSSMVINSFLAAGRSMPGTRMTARELLARKTLARQSSAPITPDFFTPNPRRVKGKARAGIGVPQVDLLPDELKQECARTWLLDTVFWERFRFEDLDRIVFAYPARLPRHCTPARAIPSSQRRHTTPRHLSPRTTHSPPRPRLFSDSASQYAYASSFTSTSHDSFSYLENLVRPLCAAIPHKSADPDKAWEAFLAIAEGEDVVMPRRLKPPLLMFATRLADGAFTIASDSSGTPAQEMSSRAAKVRRVLEAITDSSYPPRQELHILEARCMTLEGRLKEVEAILDKYRERVLTSEDALNATPMVQISQAMVRAIEILRGPEAAYDWLISRWGDVKQYLWTKSWLGYSRAIRIAVANLRNTLMRVVERIENPGDFMTKRTRARPDEPWKEVGEHLIDALCAMRLPKEALEVMRQMTRLAIPPSISIRLMLIKALAKENSFRTAHELYAQVCKEMNGVREAEFEEVWSTGLYVHAREGDVERAREDFVRLEERNWVDLEAITLMLHATAVKGLVKQTTKTFDQFFPRGAKPSQLIHGKPTREHYTEVLSAHARAGDMNRVHTWLEKMMQDKIVPDAYTYVILLKGFSSSGDVNSFSKLLKKMSSSGIKLNLHGYTTVISFLARTGDSVGAERTYRQALKDGIKPDIKMLNTLMHAHVQSGYWQGVVDTFNHIKTLPGKRHRPTTTTYNTLLKAYVLVGAPFSTVRDLVVEQEALGTRPDVHTFALLVQSACDNKELDIALGLLSHMDRLVSKTRLEVEVTVYVLTILMGSFLRQGDKTRAREMFEQMKSRNIVPTAITYSSIIHAYAQEKTSETLQLAEAFLRQLILEQSEDDGLKAGWVSNSGGRSVALNTLYQPLMHVYAKLRRVEDGERLQQELLNQGGKASLGGLTALLAAYRNNGDVETGKQTWSLIYDMASRRSKLGDTLSRDDCDSKTASNGRRELIFQSNILCVPLSIYIDLLSSTGNHTEVARVWDQLRTHGFTFDSHNWNHLIIALIRAGEPERAFAILERVILPNAAPASLSREAEYGRRSRQPDSPLSIVGGSNEVSLPVQDGSPVEPSAWAEAGVHKHNRRMEGVRRISKHLESHPMIDDGPRGDFARRLETLQLIPFTWNPWRPHSVTLSVLSHTLARLASGRLLSPIQGDSGTPAVSTDESTPIPEPAKVVLNRIYANYREAVRVVKEFERRESEQAVGSAEDEQSIRWT</sequence>
<evidence type="ECO:0000313" key="1">
    <source>
        <dbReference type="EMBL" id="KAF9651072.1"/>
    </source>
</evidence>
<protein>
    <submittedName>
        <fullName evidence="1">Uncharacterized protein</fullName>
    </submittedName>
</protein>
<accession>A0ACB6ZNA5</accession>
<organism evidence="1 2">
    <name type="scientific">Thelephora ganbajun</name>
    <name type="common">Ganba fungus</name>
    <dbReference type="NCBI Taxonomy" id="370292"/>
    <lineage>
        <taxon>Eukaryota</taxon>
        <taxon>Fungi</taxon>
        <taxon>Dikarya</taxon>
        <taxon>Basidiomycota</taxon>
        <taxon>Agaricomycotina</taxon>
        <taxon>Agaricomycetes</taxon>
        <taxon>Thelephorales</taxon>
        <taxon>Thelephoraceae</taxon>
        <taxon>Thelephora</taxon>
    </lineage>
</organism>
<reference evidence="1" key="2">
    <citation type="journal article" date="2020" name="Nat. Commun.">
        <title>Large-scale genome sequencing of mycorrhizal fungi provides insights into the early evolution of symbiotic traits.</title>
        <authorList>
            <person name="Miyauchi S."/>
            <person name="Kiss E."/>
            <person name="Kuo A."/>
            <person name="Drula E."/>
            <person name="Kohler A."/>
            <person name="Sanchez-Garcia M."/>
            <person name="Morin E."/>
            <person name="Andreopoulos B."/>
            <person name="Barry K.W."/>
            <person name="Bonito G."/>
            <person name="Buee M."/>
            <person name="Carver A."/>
            <person name="Chen C."/>
            <person name="Cichocki N."/>
            <person name="Clum A."/>
            <person name="Culley D."/>
            <person name="Crous P.W."/>
            <person name="Fauchery L."/>
            <person name="Girlanda M."/>
            <person name="Hayes R.D."/>
            <person name="Keri Z."/>
            <person name="LaButti K."/>
            <person name="Lipzen A."/>
            <person name="Lombard V."/>
            <person name="Magnuson J."/>
            <person name="Maillard F."/>
            <person name="Murat C."/>
            <person name="Nolan M."/>
            <person name="Ohm R.A."/>
            <person name="Pangilinan J."/>
            <person name="Pereira M.F."/>
            <person name="Perotto S."/>
            <person name="Peter M."/>
            <person name="Pfister S."/>
            <person name="Riley R."/>
            <person name="Sitrit Y."/>
            <person name="Stielow J.B."/>
            <person name="Szollosi G."/>
            <person name="Zifcakova L."/>
            <person name="Stursova M."/>
            <person name="Spatafora J.W."/>
            <person name="Tedersoo L."/>
            <person name="Vaario L.M."/>
            <person name="Yamada A."/>
            <person name="Yan M."/>
            <person name="Wang P."/>
            <person name="Xu J."/>
            <person name="Bruns T."/>
            <person name="Baldrian P."/>
            <person name="Vilgalys R."/>
            <person name="Dunand C."/>
            <person name="Henrissat B."/>
            <person name="Grigoriev I.V."/>
            <person name="Hibbett D."/>
            <person name="Nagy L.G."/>
            <person name="Martin F.M."/>
        </authorList>
    </citation>
    <scope>NUCLEOTIDE SEQUENCE</scope>
    <source>
        <strain evidence="1">P2</strain>
    </source>
</reference>
<reference evidence="1" key="1">
    <citation type="submission" date="2019-10" db="EMBL/GenBank/DDBJ databases">
        <authorList>
            <consortium name="DOE Joint Genome Institute"/>
            <person name="Kuo A."/>
            <person name="Miyauchi S."/>
            <person name="Kiss E."/>
            <person name="Drula E."/>
            <person name="Kohler A."/>
            <person name="Sanchez-Garcia M."/>
            <person name="Andreopoulos B."/>
            <person name="Barry K.W."/>
            <person name="Bonito G."/>
            <person name="Buee M."/>
            <person name="Carver A."/>
            <person name="Chen C."/>
            <person name="Cichocki N."/>
            <person name="Clum A."/>
            <person name="Culley D."/>
            <person name="Crous P.W."/>
            <person name="Fauchery L."/>
            <person name="Girlanda M."/>
            <person name="Hayes R."/>
            <person name="Keri Z."/>
            <person name="Labutti K."/>
            <person name="Lipzen A."/>
            <person name="Lombard V."/>
            <person name="Magnuson J."/>
            <person name="Maillard F."/>
            <person name="Morin E."/>
            <person name="Murat C."/>
            <person name="Nolan M."/>
            <person name="Ohm R."/>
            <person name="Pangilinan J."/>
            <person name="Pereira M."/>
            <person name="Perotto S."/>
            <person name="Peter M."/>
            <person name="Riley R."/>
            <person name="Sitrit Y."/>
            <person name="Stielow B."/>
            <person name="Szollosi G."/>
            <person name="Zifcakova L."/>
            <person name="Stursova M."/>
            <person name="Spatafora J.W."/>
            <person name="Tedersoo L."/>
            <person name="Vaario L.-M."/>
            <person name="Yamada A."/>
            <person name="Yan M."/>
            <person name="Wang P."/>
            <person name="Xu J."/>
            <person name="Bruns T."/>
            <person name="Baldrian P."/>
            <person name="Vilgalys R."/>
            <person name="Henrissat B."/>
            <person name="Grigoriev I.V."/>
            <person name="Hibbett D."/>
            <person name="Nagy L.G."/>
            <person name="Martin F.M."/>
        </authorList>
    </citation>
    <scope>NUCLEOTIDE SEQUENCE</scope>
    <source>
        <strain evidence="1">P2</strain>
    </source>
</reference>
<evidence type="ECO:0000313" key="2">
    <source>
        <dbReference type="Proteomes" id="UP000886501"/>
    </source>
</evidence>
<gene>
    <name evidence="1" type="ORF">BDM02DRAFT_3139721</name>
</gene>
<proteinExistence type="predicted"/>
<keyword evidence="2" id="KW-1185">Reference proteome</keyword>
<dbReference type="Proteomes" id="UP000886501">
    <property type="component" value="Unassembled WGS sequence"/>
</dbReference>
<dbReference type="EMBL" id="MU117978">
    <property type="protein sequence ID" value="KAF9651072.1"/>
    <property type="molecule type" value="Genomic_DNA"/>
</dbReference>
<comment type="caution">
    <text evidence="1">The sequence shown here is derived from an EMBL/GenBank/DDBJ whole genome shotgun (WGS) entry which is preliminary data.</text>
</comment>
<name>A0ACB6ZNA5_THEGA</name>